<comment type="caution">
    <text evidence="1">The sequence shown here is derived from an EMBL/GenBank/DDBJ whole genome shotgun (WGS) entry which is preliminary data.</text>
</comment>
<dbReference type="SUPFAM" id="SSF52540">
    <property type="entry name" value="P-loop containing nucleoside triphosphate hydrolases"/>
    <property type="match status" value="1"/>
</dbReference>
<organism evidence="1 2">
    <name type="scientific">Candidatus Fimimorpha faecalis</name>
    <dbReference type="NCBI Taxonomy" id="2840824"/>
    <lineage>
        <taxon>Bacteria</taxon>
        <taxon>Bacillati</taxon>
        <taxon>Bacillota</taxon>
        <taxon>Clostridia</taxon>
        <taxon>Eubacteriales</taxon>
        <taxon>Candidatus Fimimorpha</taxon>
    </lineage>
</organism>
<sequence>MKKVLGVYDIDQSYAEKLTNYLNRKEKAVFHMIHFTTMKAIEDYAKEHLIHILLISQEAMRPEVKFWNIQKILYLTEMKEITEIDQCKAIYKYQSAEYMVRELMDCYEALLPPEYKNSKMSEGALKIGVYSPIRRCMKTSFCLVLGMILAESQKVIYLNLEEMSGLEQILNRSFDADLSDALFYYSEDCFEKYMDSVISKIGKLDFIPPVRYIADKEAVNMDNFVGLIQELEKEKHYDVIIIDVADGGPSLNGVLKICKKIYMPICNDWISKSKIEEFERVMEIIGEQDILKRIEKLEIPQLDNPKSDQSYEEQLLWGELGDYVRNLTR</sequence>
<proteinExistence type="predicted"/>
<name>A0A9D1JDX5_9FIRM</name>
<dbReference type="InterPro" id="IPR027417">
    <property type="entry name" value="P-loop_NTPase"/>
</dbReference>
<evidence type="ECO:0008006" key="3">
    <source>
        <dbReference type="Google" id="ProtNLM"/>
    </source>
</evidence>
<evidence type="ECO:0000313" key="1">
    <source>
        <dbReference type="EMBL" id="HIR89597.1"/>
    </source>
</evidence>
<dbReference type="AlphaFoldDB" id="A0A9D1JDX5"/>
<reference evidence="1" key="2">
    <citation type="journal article" date="2021" name="PeerJ">
        <title>Extensive microbial diversity within the chicken gut microbiome revealed by metagenomics and culture.</title>
        <authorList>
            <person name="Gilroy R."/>
            <person name="Ravi A."/>
            <person name="Getino M."/>
            <person name="Pursley I."/>
            <person name="Horton D.L."/>
            <person name="Alikhan N.F."/>
            <person name="Baker D."/>
            <person name="Gharbi K."/>
            <person name="Hall N."/>
            <person name="Watson M."/>
            <person name="Adriaenssens E.M."/>
            <person name="Foster-Nyarko E."/>
            <person name="Jarju S."/>
            <person name="Secka A."/>
            <person name="Antonio M."/>
            <person name="Oren A."/>
            <person name="Chaudhuri R.R."/>
            <person name="La Ragione R."/>
            <person name="Hildebrand F."/>
            <person name="Pallen M.J."/>
        </authorList>
    </citation>
    <scope>NUCLEOTIDE SEQUENCE</scope>
    <source>
        <strain evidence="1">ChiW13-3771</strain>
    </source>
</reference>
<reference evidence="1" key="1">
    <citation type="submission" date="2020-10" db="EMBL/GenBank/DDBJ databases">
        <authorList>
            <person name="Gilroy R."/>
        </authorList>
    </citation>
    <scope>NUCLEOTIDE SEQUENCE</scope>
    <source>
        <strain evidence="1">ChiW13-3771</strain>
    </source>
</reference>
<dbReference type="Gene3D" id="3.40.50.300">
    <property type="entry name" value="P-loop containing nucleotide triphosphate hydrolases"/>
    <property type="match status" value="1"/>
</dbReference>
<dbReference type="EMBL" id="DVHN01000155">
    <property type="protein sequence ID" value="HIR89597.1"/>
    <property type="molecule type" value="Genomic_DNA"/>
</dbReference>
<evidence type="ECO:0000313" key="2">
    <source>
        <dbReference type="Proteomes" id="UP000824201"/>
    </source>
</evidence>
<gene>
    <name evidence="1" type="ORF">IAC96_11680</name>
</gene>
<protein>
    <recommendedName>
        <fullName evidence="3">AAA domain-containing protein</fullName>
    </recommendedName>
</protein>
<dbReference type="Proteomes" id="UP000824201">
    <property type="component" value="Unassembled WGS sequence"/>
</dbReference>
<accession>A0A9D1JDX5</accession>
<dbReference type="Gene3D" id="3.40.50.10850">
    <property type="entry name" value="Ntrc-like two-domain protein"/>
    <property type="match status" value="1"/>
</dbReference>